<dbReference type="GO" id="GO:0005739">
    <property type="term" value="C:mitochondrion"/>
    <property type="evidence" value="ECO:0007669"/>
    <property type="project" value="TreeGrafter"/>
</dbReference>
<dbReference type="eggNOG" id="KOG4799">
    <property type="taxonomic scope" value="Eukaryota"/>
</dbReference>
<dbReference type="EMBL" id="ACPB03006890">
    <property type="status" value="NOT_ANNOTATED_CDS"/>
    <property type="molecule type" value="Genomic_DNA"/>
</dbReference>
<dbReference type="RefSeq" id="XP_073977903.1">
    <property type="nucleotide sequence ID" value="XM_074121802.1"/>
</dbReference>
<dbReference type="RefSeq" id="XP_073977913.1">
    <property type="nucleotide sequence ID" value="XM_074121812.1"/>
</dbReference>
<protein>
    <submittedName>
        <fullName evidence="1">39S ribosomal protein L30, mitochondrial</fullName>
    </submittedName>
</protein>
<dbReference type="InterPro" id="IPR036919">
    <property type="entry name" value="Ribo_uL30_ferredoxin-like_sf"/>
</dbReference>
<dbReference type="VEuPathDB" id="VectorBase:RPRC000687"/>
<dbReference type="RefSeq" id="XP_073977921.1">
    <property type="nucleotide sequence ID" value="XM_074121820.1"/>
</dbReference>
<dbReference type="EnsemblMetazoa" id="RPRC000687-RA">
    <property type="protein sequence ID" value="RPRC000687-PA"/>
    <property type="gene ID" value="RPRC000687"/>
</dbReference>
<dbReference type="FunCoup" id="T1H9I4">
    <property type="interactions" value="1047"/>
</dbReference>
<evidence type="ECO:0000313" key="1">
    <source>
        <dbReference type="EnsemblMetazoa" id="RPRC000687-PA"/>
    </source>
</evidence>
<dbReference type="GO" id="GO:0015934">
    <property type="term" value="C:large ribosomal subunit"/>
    <property type="evidence" value="ECO:0007669"/>
    <property type="project" value="InterPro"/>
</dbReference>
<evidence type="ECO:0000313" key="2">
    <source>
        <dbReference type="Proteomes" id="UP000015103"/>
    </source>
</evidence>
<organism evidence="1 2">
    <name type="scientific">Rhodnius prolixus</name>
    <name type="common">Triatomid bug</name>
    <dbReference type="NCBI Taxonomy" id="13249"/>
    <lineage>
        <taxon>Eukaryota</taxon>
        <taxon>Metazoa</taxon>
        <taxon>Ecdysozoa</taxon>
        <taxon>Arthropoda</taxon>
        <taxon>Hexapoda</taxon>
        <taxon>Insecta</taxon>
        <taxon>Pterygota</taxon>
        <taxon>Neoptera</taxon>
        <taxon>Paraneoptera</taxon>
        <taxon>Hemiptera</taxon>
        <taxon>Heteroptera</taxon>
        <taxon>Panheteroptera</taxon>
        <taxon>Cimicomorpha</taxon>
        <taxon>Reduviidae</taxon>
        <taxon>Triatominae</taxon>
        <taxon>Rhodnius</taxon>
    </lineage>
</organism>
<dbReference type="GO" id="GO:0006412">
    <property type="term" value="P:translation"/>
    <property type="evidence" value="ECO:0007669"/>
    <property type="project" value="InterPro"/>
</dbReference>
<dbReference type="PANTHER" id="PTHR15892">
    <property type="entry name" value="MITOCHONDRIAL RIBOSOMAL PROTEIN L30"/>
    <property type="match status" value="1"/>
</dbReference>
<keyword evidence="2" id="KW-1185">Reference proteome</keyword>
<dbReference type="GO" id="GO:0003735">
    <property type="term" value="F:structural constituent of ribosome"/>
    <property type="evidence" value="ECO:0007669"/>
    <property type="project" value="InterPro"/>
</dbReference>
<dbReference type="SUPFAM" id="SSF55129">
    <property type="entry name" value="Ribosomal protein L30p/L7e"/>
    <property type="match status" value="1"/>
</dbReference>
<dbReference type="InterPro" id="IPR005996">
    <property type="entry name" value="Ribosomal_uL30_bac-type"/>
</dbReference>
<accession>T1H9I4</accession>
<reference evidence="1" key="1">
    <citation type="submission" date="2015-05" db="UniProtKB">
        <authorList>
            <consortium name="EnsemblMetazoa"/>
        </authorList>
    </citation>
    <scope>IDENTIFICATION</scope>
</reference>
<dbReference type="GeneID" id="141450908"/>
<dbReference type="PANTHER" id="PTHR15892:SF2">
    <property type="entry name" value="LARGE RIBOSOMAL SUBUNIT PROTEIN UL30M"/>
    <property type="match status" value="1"/>
</dbReference>
<dbReference type="HOGENOM" id="CLU_115557_0_0_1"/>
<dbReference type="InParanoid" id="T1H9I4"/>
<proteinExistence type="predicted"/>
<dbReference type="AlphaFoldDB" id="T1H9I4"/>
<dbReference type="Proteomes" id="UP000015103">
    <property type="component" value="Unassembled WGS sequence"/>
</dbReference>
<name>T1H9I4_RHOPR</name>
<sequence>MNFRIKSLLHNYYEPCLIVMNNLKSWTGGIRYPGFNYFPRRPEQQKDPPLEPTKLLMVQRVKPFKGNAYWLKRILCEFKLDEKGGGLAIVKNIPEVNSRLYKIKHLIKITPIRTPDGVPDDPSMGYLRDDGVFVVSKKLKPDSLRLKLTEDFQTDPVRLDPDTIKKQARDKWLNPW</sequence>
<dbReference type="STRING" id="13249.T1H9I4"/>